<comment type="cofactor">
    <cofactor evidence="1">
        <name>heme b</name>
        <dbReference type="ChEBI" id="CHEBI:60344"/>
    </cofactor>
</comment>
<evidence type="ECO:0000256" key="11">
    <source>
        <dbReference type="SAM" id="Phobius"/>
    </source>
</evidence>
<dbReference type="GO" id="GO:0046872">
    <property type="term" value="F:metal ion binding"/>
    <property type="evidence" value="ECO:0007669"/>
    <property type="project" value="UniProtKB-KW"/>
</dbReference>
<evidence type="ECO:0000256" key="1">
    <source>
        <dbReference type="ARBA" id="ARBA00001970"/>
    </source>
</evidence>
<dbReference type="SMART" id="SM00665">
    <property type="entry name" value="B561"/>
    <property type="match status" value="1"/>
</dbReference>
<evidence type="ECO:0000256" key="8">
    <source>
        <dbReference type="ARBA" id="ARBA00022989"/>
    </source>
</evidence>
<feature type="transmembrane region" description="Helical" evidence="11">
    <location>
        <begin position="37"/>
        <end position="57"/>
    </location>
</feature>
<keyword evidence="6" id="KW-0479">Metal-binding</keyword>
<evidence type="ECO:0000313" key="14">
    <source>
        <dbReference type="Proteomes" id="UP000242525"/>
    </source>
</evidence>
<keyword evidence="7" id="KW-0249">Electron transport</keyword>
<dbReference type="PANTHER" id="PTHR15422:SF45">
    <property type="entry name" value="CYTOCHROME B561 DOMAIN-CONTAINING PROTEIN"/>
    <property type="match status" value="1"/>
</dbReference>
<sequence>MVTSEQNPLLGNPGSESDEKYYLTRDIVREAYKVKNAVVVQAGLFVLLVSIFIGLFTHPINGYFIGHPILNSFGLVALAQALLITQPAPLSPEHKTLGGKIHGILNSTSVVLFLGGYTSIFYNKHVHNANHITTWHALFGITTYVFLGLVLLVGVAQFWTPILVFGSIDNAKKIYKYHRIAGYVTLGLISFTILLALDSDYNNNVLHIPYWSVVPAIAAIFGGLIWGLKKAKLGF</sequence>
<feature type="transmembrane region" description="Helical" evidence="11">
    <location>
        <begin position="104"/>
        <end position="122"/>
    </location>
</feature>
<dbReference type="Pfam" id="PF03188">
    <property type="entry name" value="Cytochrom_B561"/>
    <property type="match status" value="1"/>
</dbReference>
<comment type="subcellular location">
    <subcellularLocation>
        <location evidence="2">Membrane</location>
        <topology evidence="2">Multi-pass membrane protein</topology>
    </subcellularLocation>
</comment>
<proteinExistence type="predicted"/>
<evidence type="ECO:0000256" key="6">
    <source>
        <dbReference type="ARBA" id="ARBA00022723"/>
    </source>
</evidence>
<feature type="transmembrane region" description="Helical" evidence="11">
    <location>
        <begin position="63"/>
        <end position="84"/>
    </location>
</feature>
<comment type="caution">
    <text evidence="13">The sequence shown here is derived from an EMBL/GenBank/DDBJ whole genome shotgun (WGS) entry which is preliminary data.</text>
</comment>
<keyword evidence="8 11" id="KW-1133">Transmembrane helix</keyword>
<organism evidence="13 14">
    <name type="scientific">Geotrichum candidum</name>
    <name type="common">Oospora lactis</name>
    <name type="synonym">Dipodascus geotrichum</name>
    <dbReference type="NCBI Taxonomy" id="1173061"/>
    <lineage>
        <taxon>Eukaryota</taxon>
        <taxon>Fungi</taxon>
        <taxon>Dikarya</taxon>
        <taxon>Ascomycota</taxon>
        <taxon>Saccharomycotina</taxon>
        <taxon>Dipodascomycetes</taxon>
        <taxon>Dipodascales</taxon>
        <taxon>Dipodascaceae</taxon>
        <taxon>Geotrichum</taxon>
    </lineage>
</organism>
<gene>
    <name evidence="13" type="ORF">BN980_GECA13s01033g</name>
</gene>
<evidence type="ECO:0000256" key="7">
    <source>
        <dbReference type="ARBA" id="ARBA00022982"/>
    </source>
</evidence>
<keyword evidence="14" id="KW-1185">Reference proteome</keyword>
<name>A0A0J9XF85_GEOCN</name>
<feature type="transmembrane region" description="Helical" evidence="11">
    <location>
        <begin position="134"/>
        <end position="159"/>
    </location>
</feature>
<dbReference type="InterPro" id="IPR006593">
    <property type="entry name" value="Cyt_b561/ferric_Rdtase_TM"/>
</dbReference>
<dbReference type="OrthoDB" id="432881at2759"/>
<dbReference type="Proteomes" id="UP000242525">
    <property type="component" value="Unassembled WGS sequence"/>
</dbReference>
<keyword evidence="5 11" id="KW-0812">Transmembrane</keyword>
<feature type="domain" description="Cytochrome b561" evidence="12">
    <location>
        <begin position="30"/>
        <end position="230"/>
    </location>
</feature>
<accession>A0A0J9XF85</accession>
<keyword evidence="10 11" id="KW-0472">Membrane</keyword>
<keyword evidence="3" id="KW-0813">Transport</keyword>
<evidence type="ECO:0000256" key="9">
    <source>
        <dbReference type="ARBA" id="ARBA00023004"/>
    </source>
</evidence>
<evidence type="ECO:0000256" key="2">
    <source>
        <dbReference type="ARBA" id="ARBA00004141"/>
    </source>
</evidence>
<dbReference type="GO" id="GO:0140575">
    <property type="term" value="F:transmembrane monodehydroascorbate reductase activity"/>
    <property type="evidence" value="ECO:0007669"/>
    <property type="project" value="InterPro"/>
</dbReference>
<dbReference type="AlphaFoldDB" id="A0A0J9XF85"/>
<evidence type="ECO:0000256" key="4">
    <source>
        <dbReference type="ARBA" id="ARBA00022617"/>
    </source>
</evidence>
<dbReference type="PANTHER" id="PTHR15422">
    <property type="entry name" value="OS05G0565100 PROTEIN"/>
    <property type="match status" value="1"/>
</dbReference>
<keyword evidence="4" id="KW-0349">Heme</keyword>
<evidence type="ECO:0000256" key="3">
    <source>
        <dbReference type="ARBA" id="ARBA00022448"/>
    </source>
</evidence>
<dbReference type="InterPro" id="IPR045150">
    <property type="entry name" value="CYB561D1/2"/>
</dbReference>
<evidence type="ECO:0000256" key="10">
    <source>
        <dbReference type="ARBA" id="ARBA00023136"/>
    </source>
</evidence>
<dbReference type="EMBL" id="CCBN010000013">
    <property type="protein sequence ID" value="CDO55974.1"/>
    <property type="molecule type" value="Genomic_DNA"/>
</dbReference>
<evidence type="ECO:0000259" key="12">
    <source>
        <dbReference type="PROSITE" id="PS50939"/>
    </source>
</evidence>
<dbReference type="CDD" id="cd08761">
    <property type="entry name" value="Cyt_b561_CYB561D2_like"/>
    <property type="match status" value="1"/>
</dbReference>
<evidence type="ECO:0000256" key="5">
    <source>
        <dbReference type="ARBA" id="ARBA00022692"/>
    </source>
</evidence>
<dbReference type="PROSITE" id="PS50939">
    <property type="entry name" value="CYTOCHROME_B561"/>
    <property type="match status" value="1"/>
</dbReference>
<evidence type="ECO:0000313" key="13">
    <source>
        <dbReference type="EMBL" id="CDO55974.1"/>
    </source>
</evidence>
<reference evidence="13" key="1">
    <citation type="submission" date="2014-03" db="EMBL/GenBank/DDBJ databases">
        <authorList>
            <person name="Casaregola S."/>
        </authorList>
    </citation>
    <scope>NUCLEOTIDE SEQUENCE [LARGE SCALE GENOMIC DNA]</scope>
    <source>
        <strain evidence="13">CLIB 918</strain>
    </source>
</reference>
<keyword evidence="9" id="KW-0408">Iron</keyword>
<dbReference type="GO" id="GO:0016020">
    <property type="term" value="C:membrane"/>
    <property type="evidence" value="ECO:0007669"/>
    <property type="project" value="UniProtKB-SubCell"/>
</dbReference>
<feature type="transmembrane region" description="Helical" evidence="11">
    <location>
        <begin position="180"/>
        <end position="197"/>
    </location>
</feature>
<dbReference type="Gene3D" id="1.20.120.1770">
    <property type="match status" value="1"/>
</dbReference>
<feature type="transmembrane region" description="Helical" evidence="11">
    <location>
        <begin position="209"/>
        <end position="228"/>
    </location>
</feature>
<protein>
    <recommendedName>
        <fullName evidence="12">Cytochrome b561 domain-containing protein</fullName>
    </recommendedName>
</protein>